<dbReference type="InterPro" id="IPR036322">
    <property type="entry name" value="WD40_repeat_dom_sf"/>
</dbReference>
<keyword evidence="3 8" id="KW-0853">WD repeat</keyword>
<dbReference type="InterPro" id="IPR012953">
    <property type="entry name" value="BOP1_N_dom"/>
</dbReference>
<reference evidence="11" key="1">
    <citation type="submission" date="2021-10" db="EMBL/GenBank/DDBJ databases">
        <title>Tropical sea cucumber genome reveals ecological adaptation and Cuvierian tubules defense mechanism.</title>
        <authorList>
            <person name="Chen T."/>
        </authorList>
    </citation>
    <scope>NUCLEOTIDE SEQUENCE</scope>
    <source>
        <strain evidence="11">Nanhai2018</strain>
        <tissue evidence="11">Muscle</tissue>
    </source>
</reference>
<evidence type="ECO:0000256" key="5">
    <source>
        <dbReference type="ARBA" id="ARBA00023242"/>
    </source>
</evidence>
<feature type="domain" description="BOP1 N-terminal" evidence="10">
    <location>
        <begin position="233"/>
        <end position="497"/>
    </location>
</feature>
<dbReference type="AlphaFoldDB" id="A0A9Q1CBH8"/>
<evidence type="ECO:0000313" key="11">
    <source>
        <dbReference type="EMBL" id="KAJ8041693.1"/>
    </source>
</evidence>
<keyword evidence="4" id="KW-0677">Repeat</keyword>
<keyword evidence="2 7" id="KW-0698">rRNA processing</keyword>
<dbReference type="PROSITE" id="PS00678">
    <property type="entry name" value="WD_REPEATS_1"/>
    <property type="match status" value="1"/>
</dbReference>
<comment type="function">
    <text evidence="6">Component of the PeBoW complex, which is required for maturation of 28S and 5.8S ribosomal RNAs and formation of the 60S ribosome.</text>
</comment>
<sequence>MASKRRSTREPSDIEEQLDFFVDAPPDDDEDDDDTSDDDVSFEDDGSGNDGSSSDEESVYSGLSELTDDDEIGDIITLKNDSESDEADESSAGEEEETESKKKITEEAEEKKLEEIETEKETQDSNDRDQRIKDVSSKKTAKKLEDKALPKKKLRNQKLLESHLNRLNEEKQETEEKDKFEEDKKEDKERTVDISSLPSSSNEKQETVDEYEYDSSDEEDIRNTVGNIPMEWYDGFDHIGYNVRGEKIIKPPTRDELDEFLSKVDNPDYWRTVFDKKNGEDIVLTDEDLDIIERIQRGKYPDATVDPYEPYVDFFTYEKMIHPLTRRPEHKRSFIPSLSEKEKVSKYVGAMKRGWMKTRQQFGKEQREKEQRDVYYNIWTNEEDTVLSKRQLSHIPAPKVRLPGHAESYNPPPEYLMTEEEKLMAKSKEEYSGRPRFIPQKYDSLRTVPFFRDFFRERFERCLDLYLCPRQRKLRTRFEAEDLLPKLPKPKDLQPFPTTLALLYVGHTSYVRSISVDPTGQWLASGSDDKTVRFWEVATGRCLRTLEVEGPVQCVAWNPNAAVSLVAFSIEDKVHIVNPKLGDKLITSGTDQLIADYKQPEEVKTSPLVEWFEAEEKKQEEGFRLCLKHFKPVRQVTWHGKGDYFSCVIPTGQNSSVIIHQLSKRRSQNPFRKSKGLVQCTSFHPTRPFFFVATQKHIRVYNLIKQEMTKKLLTSAKWISSIAIHPGGDNVIVGTYDCKLSWFDLDLSVTPYQNMRHHKQAIRSVCFHKRYPLFASASDDGHVIVFHGQVYNDLLQNPLIVPVKVLKGHSITNGLGVLCCEFHPNQPWIFSSAADGIIRLFS</sequence>
<feature type="compositionally biased region" description="Basic and acidic residues" evidence="9">
    <location>
        <begin position="99"/>
        <end position="149"/>
    </location>
</feature>
<feature type="region of interest" description="Disordered" evidence="9">
    <location>
        <begin position="1"/>
        <end position="220"/>
    </location>
</feature>
<evidence type="ECO:0000259" key="10">
    <source>
        <dbReference type="SMART" id="SM01035"/>
    </source>
</evidence>
<evidence type="ECO:0000256" key="8">
    <source>
        <dbReference type="PROSITE-ProRule" id="PRU00221"/>
    </source>
</evidence>
<dbReference type="InterPro" id="IPR001680">
    <property type="entry name" value="WD40_rpt"/>
</dbReference>
<evidence type="ECO:0000256" key="1">
    <source>
        <dbReference type="ARBA" id="ARBA00022517"/>
    </source>
</evidence>
<dbReference type="GO" id="GO:0000466">
    <property type="term" value="P:maturation of 5.8S rRNA from tricistronic rRNA transcript (SSU-rRNA, 5.8S rRNA, LSU-rRNA)"/>
    <property type="evidence" value="ECO:0007669"/>
    <property type="project" value="UniProtKB-UniRule"/>
</dbReference>
<dbReference type="SMART" id="SM01035">
    <property type="entry name" value="BOP1NT"/>
    <property type="match status" value="1"/>
</dbReference>
<evidence type="ECO:0000256" key="6">
    <source>
        <dbReference type="ARBA" id="ARBA00055102"/>
    </source>
</evidence>
<dbReference type="CDD" id="cd00200">
    <property type="entry name" value="WD40"/>
    <property type="match status" value="1"/>
</dbReference>
<accession>A0A9Q1CBH8</accession>
<evidence type="ECO:0000256" key="4">
    <source>
        <dbReference type="ARBA" id="ARBA00022737"/>
    </source>
</evidence>
<evidence type="ECO:0000256" key="9">
    <source>
        <dbReference type="SAM" id="MobiDB-lite"/>
    </source>
</evidence>
<feature type="compositionally biased region" description="Acidic residues" evidence="9">
    <location>
        <begin position="208"/>
        <end position="220"/>
    </location>
</feature>
<keyword evidence="5 7" id="KW-0539">Nucleus</keyword>
<evidence type="ECO:0000256" key="7">
    <source>
        <dbReference type="HAMAP-Rule" id="MF_03027"/>
    </source>
</evidence>
<feature type="compositionally biased region" description="Polar residues" evidence="9">
    <location>
        <begin position="193"/>
        <end position="202"/>
    </location>
</feature>
<proteinExistence type="inferred from homology"/>
<dbReference type="FunFam" id="2.130.10.10:FF:000061">
    <property type="entry name" value="Ribosome biogenesis protein BOP1 homolog"/>
    <property type="match status" value="1"/>
</dbReference>
<dbReference type="GO" id="GO:0000463">
    <property type="term" value="P:maturation of LSU-rRNA from tricistronic rRNA transcript (SSU-rRNA, 5.8S rRNA, LSU-rRNA)"/>
    <property type="evidence" value="ECO:0007669"/>
    <property type="project" value="UniProtKB-UniRule"/>
</dbReference>
<dbReference type="GO" id="GO:0005654">
    <property type="term" value="C:nucleoplasm"/>
    <property type="evidence" value="ECO:0007669"/>
    <property type="project" value="UniProtKB-SubCell"/>
</dbReference>
<comment type="subcellular location">
    <subcellularLocation>
        <location evidence="7">Nucleus</location>
        <location evidence="7">Nucleolus</location>
    </subcellularLocation>
    <subcellularLocation>
        <location evidence="7">Nucleus</location>
        <location evidence="7">Nucleoplasm</location>
    </subcellularLocation>
</comment>
<feature type="compositionally biased region" description="Acidic residues" evidence="9">
    <location>
        <begin position="83"/>
        <end position="98"/>
    </location>
</feature>
<dbReference type="OrthoDB" id="5571054at2759"/>
<evidence type="ECO:0000256" key="3">
    <source>
        <dbReference type="ARBA" id="ARBA00022574"/>
    </source>
</evidence>
<dbReference type="GO" id="GO:0043021">
    <property type="term" value="F:ribonucleoprotein complex binding"/>
    <property type="evidence" value="ECO:0007669"/>
    <property type="project" value="UniProtKB-UniRule"/>
</dbReference>
<dbReference type="GO" id="GO:0070545">
    <property type="term" value="C:PeBoW complex"/>
    <property type="evidence" value="ECO:0007669"/>
    <property type="project" value="TreeGrafter"/>
</dbReference>
<dbReference type="GO" id="GO:0030687">
    <property type="term" value="C:preribosome, large subunit precursor"/>
    <property type="evidence" value="ECO:0007669"/>
    <property type="project" value="UniProtKB-UniRule"/>
</dbReference>
<gene>
    <name evidence="11" type="ORF">HOLleu_12583</name>
</gene>
<feature type="repeat" description="WD" evidence="8">
    <location>
        <begin position="504"/>
        <end position="545"/>
    </location>
</feature>
<keyword evidence="12" id="KW-1185">Reference proteome</keyword>
<feature type="compositionally biased region" description="Acidic residues" evidence="9">
    <location>
        <begin position="25"/>
        <end position="58"/>
    </location>
</feature>
<dbReference type="Pfam" id="PF00400">
    <property type="entry name" value="WD40"/>
    <property type="match status" value="3"/>
</dbReference>
<comment type="similarity">
    <text evidence="7">Belongs to the WD repeat BOP1/ERB1 family.</text>
</comment>
<dbReference type="Gene3D" id="2.130.10.10">
    <property type="entry name" value="YVTN repeat-like/Quinoprotein amine dehydrogenase"/>
    <property type="match status" value="1"/>
</dbReference>
<dbReference type="PANTHER" id="PTHR17605">
    <property type="entry name" value="RIBOSOME BIOGENESIS PROTEIN BOP1 BLOCK OF PROLIFERATION 1 PROTEIN"/>
    <property type="match status" value="1"/>
</dbReference>
<dbReference type="PROSITE" id="PS50294">
    <property type="entry name" value="WD_REPEATS_REGION"/>
    <property type="match status" value="1"/>
</dbReference>
<dbReference type="EMBL" id="JAIZAY010000005">
    <property type="protein sequence ID" value="KAJ8041693.1"/>
    <property type="molecule type" value="Genomic_DNA"/>
</dbReference>
<dbReference type="HAMAP" id="MF_03027">
    <property type="entry name" value="BOP1"/>
    <property type="match status" value="1"/>
</dbReference>
<organism evidence="11 12">
    <name type="scientific">Holothuria leucospilota</name>
    <name type="common">Black long sea cucumber</name>
    <name type="synonym">Mertensiothuria leucospilota</name>
    <dbReference type="NCBI Taxonomy" id="206669"/>
    <lineage>
        <taxon>Eukaryota</taxon>
        <taxon>Metazoa</taxon>
        <taxon>Echinodermata</taxon>
        <taxon>Eleutherozoa</taxon>
        <taxon>Echinozoa</taxon>
        <taxon>Holothuroidea</taxon>
        <taxon>Aspidochirotacea</taxon>
        <taxon>Aspidochirotida</taxon>
        <taxon>Holothuriidae</taxon>
        <taxon>Holothuria</taxon>
    </lineage>
</organism>
<dbReference type="InterPro" id="IPR028598">
    <property type="entry name" value="BOP1/Erb1"/>
</dbReference>
<name>A0A9Q1CBH8_HOLLE</name>
<evidence type="ECO:0000256" key="2">
    <source>
        <dbReference type="ARBA" id="ARBA00022552"/>
    </source>
</evidence>
<dbReference type="PANTHER" id="PTHR17605:SF0">
    <property type="entry name" value="RIBOSOME BIOGENESIS PROTEIN BOP1"/>
    <property type="match status" value="1"/>
</dbReference>
<keyword evidence="1 7" id="KW-0690">Ribosome biogenesis</keyword>
<dbReference type="Pfam" id="PF08145">
    <property type="entry name" value="BOP1NT"/>
    <property type="match status" value="1"/>
</dbReference>
<dbReference type="SUPFAM" id="SSF50978">
    <property type="entry name" value="WD40 repeat-like"/>
    <property type="match status" value="1"/>
</dbReference>
<dbReference type="InterPro" id="IPR015943">
    <property type="entry name" value="WD40/YVTN_repeat-like_dom_sf"/>
</dbReference>
<comment type="function">
    <text evidence="7">Required for maturation of ribosomal RNAs and formation of the large ribosomal subunit.</text>
</comment>
<dbReference type="InterPro" id="IPR019775">
    <property type="entry name" value="WD40_repeat_CS"/>
</dbReference>
<feature type="compositionally biased region" description="Basic and acidic residues" evidence="9">
    <location>
        <begin position="158"/>
        <end position="192"/>
    </location>
</feature>
<evidence type="ECO:0000313" key="12">
    <source>
        <dbReference type="Proteomes" id="UP001152320"/>
    </source>
</evidence>
<dbReference type="SMART" id="SM00320">
    <property type="entry name" value="WD40"/>
    <property type="match status" value="6"/>
</dbReference>
<dbReference type="Proteomes" id="UP001152320">
    <property type="component" value="Chromosome 5"/>
</dbReference>
<comment type="caution">
    <text evidence="11">The sequence shown here is derived from an EMBL/GenBank/DDBJ whole genome shotgun (WGS) entry which is preliminary data.</text>
</comment>
<protein>
    <recommendedName>
        <fullName evidence="7">Ribosome biogenesis protein BOP1 homolog</fullName>
    </recommendedName>
</protein>
<dbReference type="PROSITE" id="PS50082">
    <property type="entry name" value="WD_REPEATS_2"/>
    <property type="match status" value="1"/>
</dbReference>